<reference evidence="1" key="1">
    <citation type="journal article" date="2018" name="PLoS Negl. Trop. Dis.">
        <title>An insight into the salivary gland and fat body transcriptome of Panstrongylus lignarius (Hemiptera: Heteroptera), the main vector of Chagas disease in Peru.</title>
        <authorList>
            <person name="Nevoa J.C."/>
            <person name="Mendes M.T."/>
            <person name="da Silva M.V."/>
            <person name="Soares S.C."/>
            <person name="Oliveira C.J.F."/>
            <person name="Ribeiro J.M.C."/>
        </authorList>
    </citation>
    <scope>NUCLEOTIDE SEQUENCE</scope>
</reference>
<dbReference type="AlphaFoldDB" id="A0A224XQI4"/>
<dbReference type="GO" id="GO:0004519">
    <property type="term" value="F:endonuclease activity"/>
    <property type="evidence" value="ECO:0007669"/>
    <property type="project" value="UniProtKB-KW"/>
</dbReference>
<keyword evidence="1" id="KW-0548">Nucleotidyltransferase</keyword>
<sequence length="104" mass="12477">MINFLLMDLRWIFKARCDLLRLNSISFDENRRNCCLCNMFLIEDNIHFLAMCPIYNEIRTQYFNTNLLTKCMLIDCLNGANWKNLVNYCKQPGTTEIYYREVSI</sequence>
<protein>
    <submittedName>
        <fullName evidence="1">Putative endonuclease-reverse transcriptase</fullName>
    </submittedName>
</protein>
<dbReference type="EMBL" id="GFTR01001661">
    <property type="protein sequence ID" value="JAW14765.1"/>
    <property type="molecule type" value="Transcribed_RNA"/>
</dbReference>
<keyword evidence="1" id="KW-0540">Nuclease</keyword>
<proteinExistence type="predicted"/>
<name>A0A224XQI4_9HEMI</name>
<evidence type="ECO:0000313" key="1">
    <source>
        <dbReference type="EMBL" id="JAW14765.1"/>
    </source>
</evidence>
<keyword evidence="1" id="KW-0378">Hydrolase</keyword>
<organism evidence="1">
    <name type="scientific">Panstrongylus lignarius</name>
    <dbReference type="NCBI Taxonomy" id="156445"/>
    <lineage>
        <taxon>Eukaryota</taxon>
        <taxon>Metazoa</taxon>
        <taxon>Ecdysozoa</taxon>
        <taxon>Arthropoda</taxon>
        <taxon>Hexapoda</taxon>
        <taxon>Insecta</taxon>
        <taxon>Pterygota</taxon>
        <taxon>Neoptera</taxon>
        <taxon>Paraneoptera</taxon>
        <taxon>Hemiptera</taxon>
        <taxon>Heteroptera</taxon>
        <taxon>Panheteroptera</taxon>
        <taxon>Cimicomorpha</taxon>
        <taxon>Reduviidae</taxon>
        <taxon>Triatominae</taxon>
        <taxon>Panstrongylus</taxon>
    </lineage>
</organism>
<accession>A0A224XQI4</accession>
<keyword evidence="1" id="KW-0255">Endonuclease</keyword>
<keyword evidence="1" id="KW-0695">RNA-directed DNA polymerase</keyword>
<dbReference type="GO" id="GO:0003964">
    <property type="term" value="F:RNA-directed DNA polymerase activity"/>
    <property type="evidence" value="ECO:0007669"/>
    <property type="project" value="UniProtKB-KW"/>
</dbReference>
<keyword evidence="1" id="KW-0808">Transferase</keyword>